<evidence type="ECO:0000313" key="3">
    <source>
        <dbReference type="Proteomes" id="UP000317429"/>
    </source>
</evidence>
<dbReference type="EMBL" id="CP036291">
    <property type="protein sequence ID" value="QDU91537.1"/>
    <property type="molecule type" value="Genomic_DNA"/>
</dbReference>
<dbReference type="SUPFAM" id="SSF103032">
    <property type="entry name" value="Hypothetical protein YwqG"/>
    <property type="match status" value="1"/>
</dbReference>
<dbReference type="Gene3D" id="2.30.320.10">
    <property type="entry name" value="YwqG-like"/>
    <property type="match status" value="1"/>
</dbReference>
<proteinExistence type="predicted"/>
<gene>
    <name evidence="2" type="ORF">Pla175_49660</name>
</gene>
<reference evidence="2 3" key="1">
    <citation type="submission" date="2019-02" db="EMBL/GenBank/DDBJ databases">
        <title>Deep-cultivation of Planctomycetes and their phenomic and genomic characterization uncovers novel biology.</title>
        <authorList>
            <person name="Wiegand S."/>
            <person name="Jogler M."/>
            <person name="Boedeker C."/>
            <person name="Pinto D."/>
            <person name="Vollmers J."/>
            <person name="Rivas-Marin E."/>
            <person name="Kohn T."/>
            <person name="Peeters S.H."/>
            <person name="Heuer A."/>
            <person name="Rast P."/>
            <person name="Oberbeckmann S."/>
            <person name="Bunk B."/>
            <person name="Jeske O."/>
            <person name="Meyerdierks A."/>
            <person name="Storesund J.E."/>
            <person name="Kallscheuer N."/>
            <person name="Luecker S."/>
            <person name="Lage O.M."/>
            <person name="Pohl T."/>
            <person name="Merkel B.J."/>
            <person name="Hornburger P."/>
            <person name="Mueller R.-W."/>
            <person name="Bruemmer F."/>
            <person name="Labrenz M."/>
            <person name="Spormann A.M."/>
            <person name="Op den Camp H."/>
            <person name="Overmann J."/>
            <person name="Amann R."/>
            <person name="Jetten M.S.M."/>
            <person name="Mascher T."/>
            <person name="Medema M.H."/>
            <person name="Devos D.P."/>
            <person name="Kaster A.-K."/>
            <person name="Ovreas L."/>
            <person name="Rohde M."/>
            <person name="Galperin M.Y."/>
            <person name="Jogler C."/>
        </authorList>
    </citation>
    <scope>NUCLEOTIDE SEQUENCE [LARGE SCALE GENOMIC DNA]</scope>
    <source>
        <strain evidence="2 3">Pla175</strain>
    </source>
</reference>
<dbReference type="RefSeq" id="WP_197527130.1">
    <property type="nucleotide sequence ID" value="NZ_CP036291.1"/>
</dbReference>
<sequence>MARLSREYQMLFSPGKPTSDELGERSKIGGMPDWIQDDDWPECPHCDEAMSFVGQLDSIEHESNTNPHSRPALSGD</sequence>
<evidence type="ECO:0000256" key="1">
    <source>
        <dbReference type="SAM" id="MobiDB-lite"/>
    </source>
</evidence>
<dbReference type="AlphaFoldDB" id="A0A518DJ81"/>
<feature type="compositionally biased region" description="Basic and acidic residues" evidence="1">
    <location>
        <begin position="18"/>
        <end position="27"/>
    </location>
</feature>
<protein>
    <submittedName>
        <fullName evidence="2">Uncharacterized protein</fullName>
    </submittedName>
</protein>
<dbReference type="Proteomes" id="UP000317429">
    <property type="component" value="Chromosome"/>
</dbReference>
<dbReference type="InterPro" id="IPR035948">
    <property type="entry name" value="YwqG-like_sf"/>
</dbReference>
<organism evidence="2 3">
    <name type="scientific">Pirellulimonas nuda</name>
    <dbReference type="NCBI Taxonomy" id="2528009"/>
    <lineage>
        <taxon>Bacteria</taxon>
        <taxon>Pseudomonadati</taxon>
        <taxon>Planctomycetota</taxon>
        <taxon>Planctomycetia</taxon>
        <taxon>Pirellulales</taxon>
        <taxon>Lacipirellulaceae</taxon>
        <taxon>Pirellulimonas</taxon>
    </lineage>
</organism>
<name>A0A518DJ81_9BACT</name>
<accession>A0A518DJ81</accession>
<feature type="region of interest" description="Disordered" evidence="1">
    <location>
        <begin position="1"/>
        <end position="34"/>
    </location>
</feature>
<dbReference type="KEGG" id="pnd:Pla175_49660"/>
<evidence type="ECO:0000313" key="2">
    <source>
        <dbReference type="EMBL" id="QDU91537.1"/>
    </source>
</evidence>
<keyword evidence="3" id="KW-1185">Reference proteome</keyword>